<evidence type="ECO:0000313" key="3">
    <source>
        <dbReference type="EMBL" id="GAA1106429.1"/>
    </source>
</evidence>
<dbReference type="Pfam" id="PF03703">
    <property type="entry name" value="bPH_2"/>
    <property type="match status" value="1"/>
</dbReference>
<feature type="domain" description="YdbS-like PH" evidence="2">
    <location>
        <begin position="74"/>
        <end position="152"/>
    </location>
</feature>
<dbReference type="PANTHER" id="PTHR34473:SF3">
    <property type="entry name" value="TRANSMEMBRANE PROTEIN-RELATED"/>
    <property type="match status" value="1"/>
</dbReference>
<feature type="transmembrane region" description="Helical" evidence="1">
    <location>
        <begin position="21"/>
        <end position="43"/>
    </location>
</feature>
<sequence length="164" mass="17970">MGRVSTLPEPRHRVSEQAVRMWRMTAWLSTAVSLIVIAGLYLFLPWWSWWAWVIAALVLIADVAYALLSPCLRYRVHRWEVTDEAVYARTGWLNVEVAIAPLSRVQTVDVEQGAIMRLYGLASVTVTTASSAGSISIDGLDAATAREVVAHLTTVTAASEGDAT</sequence>
<evidence type="ECO:0000259" key="2">
    <source>
        <dbReference type="Pfam" id="PF03703"/>
    </source>
</evidence>
<dbReference type="EMBL" id="BAAALG010000011">
    <property type="protein sequence ID" value="GAA1106429.1"/>
    <property type="molecule type" value="Genomic_DNA"/>
</dbReference>
<evidence type="ECO:0000313" key="4">
    <source>
        <dbReference type="Proteomes" id="UP001501581"/>
    </source>
</evidence>
<accession>A0ABN1TWP5</accession>
<evidence type="ECO:0000256" key="1">
    <source>
        <dbReference type="SAM" id="Phobius"/>
    </source>
</evidence>
<keyword evidence="1" id="KW-0812">Transmembrane</keyword>
<proteinExistence type="predicted"/>
<dbReference type="InterPro" id="IPR005182">
    <property type="entry name" value="YdbS-like_PH"/>
</dbReference>
<dbReference type="PANTHER" id="PTHR34473">
    <property type="entry name" value="UPF0699 TRANSMEMBRANE PROTEIN YDBS"/>
    <property type="match status" value="1"/>
</dbReference>
<dbReference type="Proteomes" id="UP001501581">
    <property type="component" value="Unassembled WGS sequence"/>
</dbReference>
<comment type="caution">
    <text evidence="3">The sequence shown here is derived from an EMBL/GenBank/DDBJ whole genome shotgun (WGS) entry which is preliminary data.</text>
</comment>
<keyword evidence="1" id="KW-0472">Membrane</keyword>
<feature type="transmembrane region" description="Helical" evidence="1">
    <location>
        <begin position="49"/>
        <end position="68"/>
    </location>
</feature>
<keyword evidence="1" id="KW-1133">Transmembrane helix</keyword>
<gene>
    <name evidence="3" type="ORF">GCM10009668_27640</name>
</gene>
<name>A0ABN1TWP5_9ACTN</name>
<organism evidence="3 4">
    <name type="scientific">Nocardioides dubius</name>
    <dbReference type="NCBI Taxonomy" id="317019"/>
    <lineage>
        <taxon>Bacteria</taxon>
        <taxon>Bacillati</taxon>
        <taxon>Actinomycetota</taxon>
        <taxon>Actinomycetes</taxon>
        <taxon>Propionibacteriales</taxon>
        <taxon>Nocardioidaceae</taxon>
        <taxon>Nocardioides</taxon>
    </lineage>
</organism>
<keyword evidence="4" id="KW-1185">Reference proteome</keyword>
<protein>
    <submittedName>
        <fullName evidence="3">PH domain-containing protein</fullName>
    </submittedName>
</protein>
<reference evidence="3 4" key="1">
    <citation type="journal article" date="2019" name="Int. J. Syst. Evol. Microbiol.">
        <title>The Global Catalogue of Microorganisms (GCM) 10K type strain sequencing project: providing services to taxonomists for standard genome sequencing and annotation.</title>
        <authorList>
            <consortium name="The Broad Institute Genomics Platform"/>
            <consortium name="The Broad Institute Genome Sequencing Center for Infectious Disease"/>
            <person name="Wu L."/>
            <person name="Ma J."/>
        </authorList>
    </citation>
    <scope>NUCLEOTIDE SEQUENCE [LARGE SCALE GENOMIC DNA]</scope>
    <source>
        <strain evidence="3 4">JCM 13008</strain>
    </source>
</reference>